<sequence>MRALRRSGQELGRPPGAYPLTVAGPGGLRGRPACMLSILLGAGLPPGPGRSPLGPRLERRLRRLLGLSGATA</sequence>
<dbReference type="EMBL" id="JANPWB010000002">
    <property type="protein sequence ID" value="KAJ1204943.1"/>
    <property type="molecule type" value="Genomic_DNA"/>
</dbReference>
<organism evidence="1 2">
    <name type="scientific">Pleurodeles waltl</name>
    <name type="common">Iberian ribbed newt</name>
    <dbReference type="NCBI Taxonomy" id="8319"/>
    <lineage>
        <taxon>Eukaryota</taxon>
        <taxon>Metazoa</taxon>
        <taxon>Chordata</taxon>
        <taxon>Craniata</taxon>
        <taxon>Vertebrata</taxon>
        <taxon>Euteleostomi</taxon>
        <taxon>Amphibia</taxon>
        <taxon>Batrachia</taxon>
        <taxon>Caudata</taxon>
        <taxon>Salamandroidea</taxon>
        <taxon>Salamandridae</taxon>
        <taxon>Pleurodelinae</taxon>
        <taxon>Pleurodeles</taxon>
    </lineage>
</organism>
<evidence type="ECO:0000313" key="1">
    <source>
        <dbReference type="EMBL" id="KAJ1204943.1"/>
    </source>
</evidence>
<name>A0AAV7VUI3_PLEWA</name>
<protein>
    <submittedName>
        <fullName evidence="1">Uncharacterized protein</fullName>
    </submittedName>
</protein>
<gene>
    <name evidence="1" type="ORF">NDU88_000378</name>
</gene>
<reference evidence="1" key="1">
    <citation type="journal article" date="2022" name="bioRxiv">
        <title>Sequencing and chromosome-scale assembly of the giantPleurodeles waltlgenome.</title>
        <authorList>
            <person name="Brown T."/>
            <person name="Elewa A."/>
            <person name="Iarovenko S."/>
            <person name="Subramanian E."/>
            <person name="Araus A.J."/>
            <person name="Petzold A."/>
            <person name="Susuki M."/>
            <person name="Suzuki K.-i.T."/>
            <person name="Hayashi T."/>
            <person name="Toyoda A."/>
            <person name="Oliveira C."/>
            <person name="Osipova E."/>
            <person name="Leigh N.D."/>
            <person name="Simon A."/>
            <person name="Yun M.H."/>
        </authorList>
    </citation>
    <scope>NUCLEOTIDE SEQUENCE</scope>
    <source>
        <strain evidence="1">20211129_DDA</strain>
        <tissue evidence="1">Liver</tissue>
    </source>
</reference>
<proteinExistence type="predicted"/>
<comment type="caution">
    <text evidence="1">The sequence shown here is derived from an EMBL/GenBank/DDBJ whole genome shotgun (WGS) entry which is preliminary data.</text>
</comment>
<accession>A0AAV7VUI3</accession>
<dbReference type="AlphaFoldDB" id="A0AAV7VUI3"/>
<dbReference type="Proteomes" id="UP001066276">
    <property type="component" value="Chromosome 1_2"/>
</dbReference>
<keyword evidence="2" id="KW-1185">Reference proteome</keyword>
<evidence type="ECO:0000313" key="2">
    <source>
        <dbReference type="Proteomes" id="UP001066276"/>
    </source>
</evidence>